<comment type="similarity">
    <text evidence="2 7">Belongs to the cation transport ATPase (P-type) (TC 3.A.3) family. Type IB subfamily.</text>
</comment>
<organism evidence="9 10">
    <name type="scientific">Gloeothece verrucosa (strain PCC 7822)</name>
    <name type="common">Cyanothece sp. (strain PCC 7822)</name>
    <dbReference type="NCBI Taxonomy" id="497965"/>
    <lineage>
        <taxon>Bacteria</taxon>
        <taxon>Bacillati</taxon>
        <taxon>Cyanobacteriota</taxon>
        <taxon>Cyanophyceae</taxon>
        <taxon>Oscillatoriophycideae</taxon>
        <taxon>Chroococcales</taxon>
        <taxon>Aphanothecaceae</taxon>
        <taxon>Gloeothece</taxon>
        <taxon>Gloeothece verrucosa</taxon>
    </lineage>
</organism>
<dbReference type="KEGG" id="cyj:Cyan7822_4242"/>
<proteinExistence type="inferred from homology"/>
<dbReference type="RefSeq" id="WP_013324223.1">
    <property type="nucleotide sequence ID" value="NC_014501.1"/>
</dbReference>
<feature type="domain" description="P-type ATPase A" evidence="8">
    <location>
        <begin position="248"/>
        <end position="346"/>
    </location>
</feature>
<dbReference type="HOGENOM" id="CLU_001771_6_3_3"/>
<dbReference type="SMR" id="E0U921"/>
<dbReference type="SUPFAM" id="SSF56784">
    <property type="entry name" value="HAD-like"/>
    <property type="match status" value="1"/>
</dbReference>
<dbReference type="NCBIfam" id="TIGR01494">
    <property type="entry name" value="ATPase_P-type"/>
    <property type="match status" value="1"/>
</dbReference>
<evidence type="ECO:0000259" key="8">
    <source>
        <dbReference type="Pfam" id="PF00122"/>
    </source>
</evidence>
<dbReference type="Pfam" id="PF00122">
    <property type="entry name" value="E1-E2_ATPase"/>
    <property type="match status" value="1"/>
</dbReference>
<dbReference type="GO" id="GO:0005524">
    <property type="term" value="F:ATP binding"/>
    <property type="evidence" value="ECO:0007669"/>
    <property type="project" value="UniProtKB-UniRule"/>
</dbReference>
<dbReference type="SFLD" id="SFLDG00002">
    <property type="entry name" value="C1.7:_P-type_atpase_like"/>
    <property type="match status" value="1"/>
</dbReference>
<dbReference type="InterPro" id="IPR051014">
    <property type="entry name" value="Cation_Transport_ATPase_IB"/>
</dbReference>
<evidence type="ECO:0000256" key="4">
    <source>
        <dbReference type="ARBA" id="ARBA00022967"/>
    </source>
</evidence>
<dbReference type="PROSITE" id="PS00154">
    <property type="entry name" value="ATPASE_E1_E2"/>
    <property type="match status" value="1"/>
</dbReference>
<evidence type="ECO:0000256" key="3">
    <source>
        <dbReference type="ARBA" id="ARBA00022692"/>
    </source>
</evidence>
<reference evidence="10" key="1">
    <citation type="journal article" date="2011" name="MBio">
        <title>Novel metabolic attributes of the genus Cyanothece, comprising a group of unicellular nitrogen-fixing Cyanobacteria.</title>
        <authorList>
            <person name="Bandyopadhyay A."/>
            <person name="Elvitigala T."/>
            <person name="Welsh E."/>
            <person name="Stockel J."/>
            <person name="Liberton M."/>
            <person name="Min H."/>
            <person name="Sherman L.A."/>
            <person name="Pakrasi H.B."/>
        </authorList>
    </citation>
    <scope>NUCLEOTIDE SEQUENCE [LARGE SCALE GENOMIC DNA]</scope>
    <source>
        <strain evidence="10">PCC 7822</strain>
    </source>
</reference>
<dbReference type="SFLD" id="SFLDF00027">
    <property type="entry name" value="p-type_atpase"/>
    <property type="match status" value="1"/>
</dbReference>
<dbReference type="GO" id="GO:0019829">
    <property type="term" value="F:ATPase-coupled monoatomic cation transmembrane transporter activity"/>
    <property type="evidence" value="ECO:0007669"/>
    <property type="project" value="InterPro"/>
</dbReference>
<sequence length="757" mass="82319">MVNLALSPVKTINRGETFKRSAAIATTTTQDKLVLSCPPVSYRIVHEVAGRIRVRIPKIINDLDYCQALQALASLDEQITELKVKRSAGSVTFYYQPEKLSVKESRAYCSELIELANHPAIYQQRDEIIDECEKSEQKISWSALRLPLAATVLALLNGPLGFTLPALVVRGVIAAAALPVVKRAWEGILEERKLNVDFLDLTAITIITAQSHFLTSCSMLLLIQLGETIRELTARSSKNQALDLLSSLAQSAWVERNGEKLQIPLEKLLPEDTVIVYPGEQIPVDGHILQGKALIDEQRLTGESMPVVKNQGEMVYASTLVREGQIYVLAERLGEETRAGQTLKMLKEVPIHDTRMENYAAKLADNTVMPTILLGALVFAVTRNPARAASVLTIDFATGIRVSVPTTVMAALYGAARRGVVIRSGRALEQLAQVDAIVFDKTGTLTQGNIQVIGIKTASEQIVPERVVQLAAAAEKRITHPVAEAVIRYAKDNKIEVPSRGEWDFQVGLGIRAEIEGHDVLVGSERFLIKEGVNVEPLYEHNPELKENSYPLIYVASDGEVLGVLEYTDPLRKETPSVIKALREEMGAEIHILTGDIQQRAAAVAQILNIPPSNTHAEAFPETKAQIVQSLHNEGYTVAFVGDGLNDSAALAYADVSISFAEGSDVARETADVVLMKNNLQGLVEAIAIARNAKQIIYQNAAIVGVPNLCGLALASTIGINPMTATMINNGSSVLAGMNGLRPVLTAKIEDEEQPQL</sequence>
<comment type="subcellular location">
    <subcellularLocation>
        <location evidence="7">Cell membrane</location>
    </subcellularLocation>
    <subcellularLocation>
        <location evidence="1">Membrane</location>
        <topology evidence="1">Multi-pass membrane protein</topology>
    </subcellularLocation>
</comment>
<keyword evidence="4" id="KW-1278">Translocase</keyword>
<dbReference type="SFLD" id="SFLDS00003">
    <property type="entry name" value="Haloacid_Dehalogenase"/>
    <property type="match status" value="1"/>
</dbReference>
<evidence type="ECO:0000256" key="2">
    <source>
        <dbReference type="ARBA" id="ARBA00006024"/>
    </source>
</evidence>
<dbReference type="InterPro" id="IPR023299">
    <property type="entry name" value="ATPase_P-typ_cyto_dom_N"/>
</dbReference>
<dbReference type="Gene3D" id="3.40.1110.10">
    <property type="entry name" value="Calcium-transporting ATPase, cytoplasmic domain N"/>
    <property type="match status" value="1"/>
</dbReference>
<keyword evidence="7" id="KW-0067">ATP-binding</keyword>
<dbReference type="SUPFAM" id="SSF81653">
    <property type="entry name" value="Calcium ATPase, transduction domain A"/>
    <property type="match status" value="1"/>
</dbReference>
<keyword evidence="3" id="KW-0812">Transmembrane</keyword>
<keyword evidence="6" id="KW-0472">Membrane</keyword>
<dbReference type="eggNOG" id="COG2217">
    <property type="taxonomic scope" value="Bacteria"/>
</dbReference>
<dbReference type="Pfam" id="PF00702">
    <property type="entry name" value="Hydrolase"/>
    <property type="match status" value="1"/>
</dbReference>
<dbReference type="InterPro" id="IPR023214">
    <property type="entry name" value="HAD_sf"/>
</dbReference>
<dbReference type="GO" id="GO:0016887">
    <property type="term" value="F:ATP hydrolysis activity"/>
    <property type="evidence" value="ECO:0007669"/>
    <property type="project" value="InterPro"/>
</dbReference>
<gene>
    <name evidence="9" type="ordered locus">Cyan7822_4242</name>
</gene>
<dbReference type="PANTHER" id="PTHR48085:SF5">
    <property type="entry name" value="CADMIUM_ZINC-TRANSPORTING ATPASE HMA4-RELATED"/>
    <property type="match status" value="1"/>
</dbReference>
<dbReference type="InterPro" id="IPR027256">
    <property type="entry name" value="P-typ_ATPase_IB"/>
</dbReference>
<dbReference type="InterPro" id="IPR036412">
    <property type="entry name" value="HAD-like_sf"/>
</dbReference>
<dbReference type="GO" id="GO:0046872">
    <property type="term" value="F:metal ion binding"/>
    <property type="evidence" value="ECO:0007669"/>
    <property type="project" value="UniProtKB-KW"/>
</dbReference>
<accession>E0U921</accession>
<dbReference type="InterPro" id="IPR018303">
    <property type="entry name" value="ATPase_P-typ_P_site"/>
</dbReference>
<dbReference type="EMBL" id="CP002198">
    <property type="protein sequence ID" value="ADN16160.1"/>
    <property type="molecule type" value="Genomic_DNA"/>
</dbReference>
<dbReference type="InterPro" id="IPR044492">
    <property type="entry name" value="P_typ_ATPase_HD_dom"/>
</dbReference>
<keyword evidence="10" id="KW-1185">Reference proteome</keyword>
<protein>
    <submittedName>
        <fullName evidence="9">Heavy metal translocating P-type ATPase</fullName>
    </submittedName>
</protein>
<keyword evidence="7" id="KW-0547">Nucleotide-binding</keyword>
<dbReference type="InterPro" id="IPR008250">
    <property type="entry name" value="ATPase_P-typ_transduc_dom_A_sf"/>
</dbReference>
<keyword evidence="5" id="KW-1133">Transmembrane helix</keyword>
<dbReference type="InterPro" id="IPR059000">
    <property type="entry name" value="ATPase_P-type_domA"/>
</dbReference>
<dbReference type="STRING" id="497965.Cyan7822_4242"/>
<dbReference type="PANTHER" id="PTHR48085">
    <property type="entry name" value="CADMIUM/ZINC-TRANSPORTING ATPASE HMA2-RELATED"/>
    <property type="match status" value="1"/>
</dbReference>
<evidence type="ECO:0000313" key="9">
    <source>
        <dbReference type="EMBL" id="ADN16160.1"/>
    </source>
</evidence>
<dbReference type="AlphaFoldDB" id="E0U921"/>
<dbReference type="Gene3D" id="2.70.150.10">
    <property type="entry name" value="Calcium-transporting ATPase, cytoplasmic transduction domain A"/>
    <property type="match status" value="1"/>
</dbReference>
<dbReference type="Proteomes" id="UP000008206">
    <property type="component" value="Chromosome"/>
</dbReference>
<evidence type="ECO:0000256" key="6">
    <source>
        <dbReference type="ARBA" id="ARBA00023136"/>
    </source>
</evidence>
<dbReference type="PRINTS" id="PR00119">
    <property type="entry name" value="CATATPASE"/>
</dbReference>
<dbReference type="GO" id="GO:0005886">
    <property type="term" value="C:plasma membrane"/>
    <property type="evidence" value="ECO:0007669"/>
    <property type="project" value="UniProtKB-SubCell"/>
</dbReference>
<evidence type="ECO:0000256" key="5">
    <source>
        <dbReference type="ARBA" id="ARBA00022989"/>
    </source>
</evidence>
<keyword evidence="7" id="KW-0479">Metal-binding</keyword>
<keyword evidence="7" id="KW-1003">Cell membrane</keyword>
<evidence type="ECO:0000256" key="7">
    <source>
        <dbReference type="RuleBase" id="RU362081"/>
    </source>
</evidence>
<dbReference type="NCBIfam" id="TIGR01525">
    <property type="entry name" value="ATPase-IB_hvy"/>
    <property type="match status" value="1"/>
</dbReference>
<dbReference type="PRINTS" id="PR00120">
    <property type="entry name" value="HATPASE"/>
</dbReference>
<name>E0U921_GLOV7</name>
<evidence type="ECO:0000256" key="1">
    <source>
        <dbReference type="ARBA" id="ARBA00004141"/>
    </source>
</evidence>
<dbReference type="InterPro" id="IPR001757">
    <property type="entry name" value="P_typ_ATPase"/>
</dbReference>
<evidence type="ECO:0000313" key="10">
    <source>
        <dbReference type="Proteomes" id="UP000008206"/>
    </source>
</evidence>
<dbReference type="Gene3D" id="3.40.50.1000">
    <property type="entry name" value="HAD superfamily/HAD-like"/>
    <property type="match status" value="1"/>
</dbReference>
<dbReference type="OrthoDB" id="438550at2"/>